<dbReference type="EMBL" id="BT065312">
    <property type="protein sequence ID" value="ACN31188.1"/>
    <property type="molecule type" value="mRNA"/>
</dbReference>
<accession>C0PAJ3</accession>
<organism evidence="2">
    <name type="scientific">Zea mays</name>
    <name type="common">Maize</name>
    <dbReference type="NCBI Taxonomy" id="4577"/>
    <lineage>
        <taxon>Eukaryota</taxon>
        <taxon>Viridiplantae</taxon>
        <taxon>Streptophyta</taxon>
        <taxon>Embryophyta</taxon>
        <taxon>Tracheophyta</taxon>
        <taxon>Spermatophyta</taxon>
        <taxon>Magnoliopsida</taxon>
        <taxon>Liliopsida</taxon>
        <taxon>Poales</taxon>
        <taxon>Poaceae</taxon>
        <taxon>PACMAD clade</taxon>
        <taxon>Panicoideae</taxon>
        <taxon>Andropogonodae</taxon>
        <taxon>Andropogoneae</taxon>
        <taxon>Tripsacinae</taxon>
        <taxon>Zea</taxon>
    </lineage>
</organism>
<keyword evidence="1" id="KW-1133">Transmembrane helix</keyword>
<name>C0PAJ3_MAIZE</name>
<reference evidence="2" key="2">
    <citation type="submission" date="2012-06" db="EMBL/GenBank/DDBJ databases">
        <authorList>
            <person name="Yu Y."/>
            <person name="Currie J."/>
            <person name="Lomeli R."/>
            <person name="Angelova A."/>
            <person name="Collura K."/>
            <person name="Wissotski M."/>
            <person name="Campos D."/>
            <person name="Kudrna D."/>
            <person name="Golser W."/>
            <person name="Ashely E."/>
            <person name="Descour A."/>
            <person name="Fernandes J."/>
            <person name="Soderlund C."/>
            <person name="Walbot V."/>
        </authorList>
    </citation>
    <scope>NUCLEOTIDE SEQUENCE</scope>
    <source>
        <strain evidence="2">B73</strain>
    </source>
</reference>
<dbReference type="HOGENOM" id="CLU_2907398_0_0_1"/>
<proteinExistence type="evidence at transcript level"/>
<feature type="transmembrane region" description="Helical" evidence="1">
    <location>
        <begin position="20"/>
        <end position="46"/>
    </location>
</feature>
<keyword evidence="1" id="KW-0472">Membrane</keyword>
<reference evidence="2" key="1">
    <citation type="journal article" date="2009" name="PLoS Genet.">
        <title>Sequencing, mapping, and analysis of 27,455 maize full-length cDNAs.</title>
        <authorList>
            <person name="Soderlund C."/>
            <person name="Descour A."/>
            <person name="Kudrna D."/>
            <person name="Bomhoff M."/>
            <person name="Boyd L."/>
            <person name="Currie J."/>
            <person name="Angelova A."/>
            <person name="Collura K."/>
            <person name="Wissotski M."/>
            <person name="Ashley E."/>
            <person name="Morrow D."/>
            <person name="Fernandes J."/>
            <person name="Walbot V."/>
            <person name="Yu Y."/>
        </authorList>
    </citation>
    <scope>NUCLEOTIDE SEQUENCE</scope>
    <source>
        <strain evidence="2">B73</strain>
    </source>
</reference>
<keyword evidence="1" id="KW-0812">Transmembrane</keyword>
<evidence type="ECO:0000313" key="2">
    <source>
        <dbReference type="EMBL" id="ACN31188.1"/>
    </source>
</evidence>
<dbReference type="AlphaFoldDB" id="C0PAJ3"/>
<protein>
    <submittedName>
        <fullName evidence="2">Uncharacterized protein</fullName>
    </submittedName>
</protein>
<sequence length="62" mass="7094">MTNVHDTKSSCWNLQQRVHLYLPLVIIARTIGSSGLIPCVLSATFLELPPLFKKRFDKVHLF</sequence>
<evidence type="ECO:0000256" key="1">
    <source>
        <dbReference type="SAM" id="Phobius"/>
    </source>
</evidence>